<proteinExistence type="inferred from homology"/>
<evidence type="ECO:0000313" key="5">
    <source>
        <dbReference type="Proteomes" id="UP000664167"/>
    </source>
</evidence>
<evidence type="ECO:0000256" key="2">
    <source>
        <dbReference type="RuleBase" id="RU003749"/>
    </source>
</evidence>
<dbReference type="InterPro" id="IPR003658">
    <property type="entry name" value="Anti-sigma_ant"/>
</dbReference>
<dbReference type="PROSITE" id="PS50801">
    <property type="entry name" value="STAS"/>
    <property type="match status" value="1"/>
</dbReference>
<dbReference type="Gene3D" id="3.30.750.24">
    <property type="entry name" value="STAS domain"/>
    <property type="match status" value="1"/>
</dbReference>
<evidence type="ECO:0000256" key="1">
    <source>
        <dbReference type="ARBA" id="ARBA00009013"/>
    </source>
</evidence>
<name>A0A939FCM8_9ACTN</name>
<sequence length="135" mass="14615">MSTRIHRLTITDVASSDVCAVLRVSGELDRSCEHVFMSTVGGCVDAGHRHLVLDVTALTFCDSRGLTCLLAMQWLLDRRDGKLLLAGAGRRLTELLALTGSNTLLPVHPTVSQALRDLPPAHRPTWPPAPEAVRA</sequence>
<dbReference type="AlphaFoldDB" id="A0A939FCM8"/>
<dbReference type="NCBIfam" id="TIGR00377">
    <property type="entry name" value="ant_ant_sig"/>
    <property type="match status" value="1"/>
</dbReference>
<dbReference type="InterPro" id="IPR036513">
    <property type="entry name" value="STAS_dom_sf"/>
</dbReference>
<dbReference type="EMBL" id="JAFLRJ010000250">
    <property type="protein sequence ID" value="MBO0514992.1"/>
    <property type="molecule type" value="Genomic_DNA"/>
</dbReference>
<gene>
    <name evidence="4" type="ORF">J0695_24800</name>
</gene>
<dbReference type="CDD" id="cd07043">
    <property type="entry name" value="STAS_anti-anti-sigma_factors"/>
    <property type="match status" value="1"/>
</dbReference>
<dbReference type="PANTHER" id="PTHR33495:SF2">
    <property type="entry name" value="ANTI-SIGMA FACTOR ANTAGONIST TM_1081-RELATED"/>
    <property type="match status" value="1"/>
</dbReference>
<feature type="domain" description="STAS" evidence="3">
    <location>
        <begin position="9"/>
        <end position="118"/>
    </location>
</feature>
<dbReference type="Proteomes" id="UP000664167">
    <property type="component" value="Unassembled WGS sequence"/>
</dbReference>
<comment type="caution">
    <text evidence="4">The sequence shown here is derived from an EMBL/GenBank/DDBJ whole genome shotgun (WGS) entry which is preliminary data.</text>
</comment>
<organism evidence="4 5">
    <name type="scientific">Streptomyces beijiangensis</name>
    <dbReference type="NCBI Taxonomy" id="163361"/>
    <lineage>
        <taxon>Bacteria</taxon>
        <taxon>Bacillati</taxon>
        <taxon>Actinomycetota</taxon>
        <taxon>Actinomycetes</taxon>
        <taxon>Kitasatosporales</taxon>
        <taxon>Streptomycetaceae</taxon>
        <taxon>Streptomyces</taxon>
    </lineage>
</organism>
<dbReference type="PANTHER" id="PTHR33495">
    <property type="entry name" value="ANTI-SIGMA FACTOR ANTAGONIST TM_1081-RELATED-RELATED"/>
    <property type="match status" value="1"/>
</dbReference>
<evidence type="ECO:0000313" key="4">
    <source>
        <dbReference type="EMBL" id="MBO0514992.1"/>
    </source>
</evidence>
<dbReference type="Pfam" id="PF01740">
    <property type="entry name" value="STAS"/>
    <property type="match status" value="1"/>
</dbReference>
<dbReference type="SUPFAM" id="SSF52091">
    <property type="entry name" value="SpoIIaa-like"/>
    <property type="match status" value="1"/>
</dbReference>
<dbReference type="RefSeq" id="WP_206965347.1">
    <property type="nucleotide sequence ID" value="NZ_BAAAJJ010000001.1"/>
</dbReference>
<dbReference type="InterPro" id="IPR002645">
    <property type="entry name" value="STAS_dom"/>
</dbReference>
<accession>A0A939FCM8</accession>
<protein>
    <recommendedName>
        <fullName evidence="2">Anti-sigma factor antagonist</fullName>
    </recommendedName>
</protein>
<keyword evidence="5" id="KW-1185">Reference proteome</keyword>
<reference evidence="4" key="1">
    <citation type="submission" date="2021-03" db="EMBL/GenBank/DDBJ databases">
        <title>Streptomyces poriferae sp. nov., a novel marine sponge-derived Actinobacteria species with anti-MRSA activity.</title>
        <authorList>
            <person name="Sandoval-Powers M."/>
            <person name="Kralova S."/>
            <person name="Nguyen G.-S."/>
            <person name="Fawwal D."/>
            <person name="Degnes K."/>
            <person name="Klinkenberg G."/>
            <person name="Sletta H."/>
            <person name="Wentzel A."/>
            <person name="Liles M.R."/>
        </authorList>
    </citation>
    <scope>NUCLEOTIDE SEQUENCE</scope>
    <source>
        <strain evidence="4">DSM 41794</strain>
    </source>
</reference>
<evidence type="ECO:0000259" key="3">
    <source>
        <dbReference type="PROSITE" id="PS50801"/>
    </source>
</evidence>
<dbReference type="GO" id="GO:0043856">
    <property type="term" value="F:anti-sigma factor antagonist activity"/>
    <property type="evidence" value="ECO:0007669"/>
    <property type="project" value="InterPro"/>
</dbReference>
<comment type="similarity">
    <text evidence="1 2">Belongs to the anti-sigma-factor antagonist family.</text>
</comment>